<protein>
    <submittedName>
        <fullName evidence="3">Putative tail protein</fullName>
    </submittedName>
</protein>
<dbReference type="EMBL" id="MT144588">
    <property type="protein sequence ID" value="QJH93450.1"/>
    <property type="molecule type" value="Genomic_DNA"/>
</dbReference>
<evidence type="ECO:0000259" key="2">
    <source>
        <dbReference type="Pfam" id="PF10145"/>
    </source>
</evidence>
<gene>
    <name evidence="3" type="ORF">TM448A00064_0061</name>
    <name evidence="4" type="ORF">TM448B00061_0070</name>
</gene>
<organism evidence="3">
    <name type="scientific">viral metagenome</name>
    <dbReference type="NCBI Taxonomy" id="1070528"/>
    <lineage>
        <taxon>unclassified sequences</taxon>
        <taxon>metagenomes</taxon>
        <taxon>organismal metagenomes</taxon>
    </lineage>
</organism>
<feature type="coiled-coil region" evidence="1">
    <location>
        <begin position="655"/>
        <end position="691"/>
    </location>
</feature>
<proteinExistence type="predicted"/>
<dbReference type="Pfam" id="PF10145">
    <property type="entry name" value="PhageMin_Tail"/>
    <property type="match status" value="1"/>
</dbReference>
<reference evidence="3" key="1">
    <citation type="submission" date="2020-03" db="EMBL/GenBank/DDBJ databases">
        <title>The deep terrestrial virosphere.</title>
        <authorList>
            <person name="Holmfeldt K."/>
            <person name="Nilsson E."/>
            <person name="Simone D."/>
            <person name="Lopez-Fernandez M."/>
            <person name="Wu X."/>
            <person name="de Brujin I."/>
            <person name="Lundin D."/>
            <person name="Andersson A."/>
            <person name="Bertilsson S."/>
            <person name="Dopson M."/>
        </authorList>
    </citation>
    <scope>NUCLEOTIDE SEQUENCE</scope>
    <source>
        <strain evidence="3">TM448A00064</strain>
        <strain evidence="4">TM448B00061</strain>
    </source>
</reference>
<sequence length="974" mass="102846">MIGGVVFPTTLRVDLDDRASAKMDRLGGSSQKLEGNFKNLAGAFTGLLVAKKIEQAIGGILKPFMQLETSLMRLRVISDASTAQMAKYQQAVEKAASTSPYGIVQLTDAMLDLRKSTGSTTKAVESLEAATTLAMGSFGKINISQATEMVGQMARTFGLTGKEATLAADQIFAAVKYTGTSVEDFQGIMGRLGVAAMRGQQGFKSILGMYAMVKQVLPQKSMAATQIIRIFGEMQKGGAKQQAMEEIGIFSKDAQGRLKNYGEILGDIMRLYNSPMQQQMIDKMNEAFGERSIQGIVSMITSVNAGLTDQQGNVVRGAAAWDMLQQKFDEAGGTGKKLKDEALKTLTVRVNLMMNAFEKLGHILGGAFSEVVGTAADFVTSLADSIRALLGIPGLGMLLKGGLVVGLIGGAGFATLAAMSGVGRILKVVTANLMESIKANFAHATSARADAAAMRQQAAAAVGVAATRGGAAGAAALSAIPGGFGTTMPAGGGIKLPPGMAARQAMLAGPAAGATYSALGITGVYPSGGPQVPRLHPTNIVGMPGGQAQAMAPISRWAVAVDGAGAAVKGFGSALLRAAPLIGIAAVAIGYVAQKLKEYREEELKNYKETMREKGEAAAAGTPMGTRVAAFQAGTAGATAESWTSRLHTWYWREMLQVEKEAEEVKSQMAKERYELARKTAQETINAAKEMKAGLTFGSKNLNEVLDRLQGLNKADVLKVELEPARDLVAKLKAVKGQLPANQQWMVEEAGLAYAKLEEMAYATKRREPSVPEAKEMADLATHIGVKAKGVRAFLEGGGNLAGRQGASLKSVGQLTFGRKGQGPIEKMIKGTADPLAKWLSPENRAFSAALAQRGMTGETPGLGYGTEGKTRRLDWWKLSTIEDLLFPKGAWGKEFEKRGGPEAGPERERLVGQTGAWGGEAQRQAAEEKAVERGAKALLKVWGDKPMKVIVDNLKDLQPHPLKTDSGVSGRKL</sequence>
<feature type="domain" description="Phage tail tape measure protein" evidence="2">
    <location>
        <begin position="91"/>
        <end position="289"/>
    </location>
</feature>
<dbReference type="NCBIfam" id="TIGR01760">
    <property type="entry name" value="tape_meas_TP901"/>
    <property type="match status" value="1"/>
</dbReference>
<name>A0A6H1Z8U9_9ZZZZ</name>
<evidence type="ECO:0000313" key="4">
    <source>
        <dbReference type="EMBL" id="QJH93450.1"/>
    </source>
</evidence>
<dbReference type="EMBL" id="MT143971">
    <property type="protein sequence ID" value="QJA43882.1"/>
    <property type="molecule type" value="Genomic_DNA"/>
</dbReference>
<dbReference type="InterPro" id="IPR010090">
    <property type="entry name" value="Phage_tape_meas"/>
</dbReference>
<keyword evidence="1" id="KW-0175">Coiled coil</keyword>
<evidence type="ECO:0000256" key="1">
    <source>
        <dbReference type="SAM" id="Coils"/>
    </source>
</evidence>
<dbReference type="AlphaFoldDB" id="A0A6H1Z8U9"/>
<evidence type="ECO:0000313" key="3">
    <source>
        <dbReference type="EMBL" id="QJA43882.1"/>
    </source>
</evidence>
<accession>A0A6H1Z8U9</accession>